<feature type="compositionally biased region" description="Low complexity" evidence="1">
    <location>
        <begin position="19"/>
        <end position="34"/>
    </location>
</feature>
<reference evidence="3" key="3">
    <citation type="submission" date="2018-08" db="UniProtKB">
        <authorList>
            <consortium name="EnsemblPlants"/>
        </authorList>
    </citation>
    <scope>IDENTIFICATION</scope>
    <source>
        <strain evidence="3">cv. Bd21</strain>
    </source>
</reference>
<reference evidence="2 3" key="1">
    <citation type="journal article" date="2010" name="Nature">
        <title>Genome sequencing and analysis of the model grass Brachypodium distachyon.</title>
        <authorList>
            <consortium name="International Brachypodium Initiative"/>
        </authorList>
    </citation>
    <scope>NUCLEOTIDE SEQUENCE [LARGE SCALE GENOMIC DNA]</scope>
    <source>
        <strain evidence="2 3">Bd21</strain>
    </source>
</reference>
<dbReference type="Proteomes" id="UP000008810">
    <property type="component" value="Chromosome 3"/>
</dbReference>
<accession>A0A2K2CX86</accession>
<evidence type="ECO:0000256" key="1">
    <source>
        <dbReference type="SAM" id="MobiDB-lite"/>
    </source>
</evidence>
<feature type="region of interest" description="Disordered" evidence="1">
    <location>
        <begin position="109"/>
        <end position="179"/>
    </location>
</feature>
<evidence type="ECO:0000313" key="2">
    <source>
        <dbReference type="EMBL" id="PNT66643.1"/>
    </source>
</evidence>
<dbReference type="InParanoid" id="A0A2K2CX86"/>
<dbReference type="EMBL" id="CM000882">
    <property type="protein sequence ID" value="PNT66643.1"/>
    <property type="molecule type" value="Genomic_DNA"/>
</dbReference>
<feature type="compositionally biased region" description="Basic and acidic residues" evidence="1">
    <location>
        <begin position="1"/>
        <end position="15"/>
    </location>
</feature>
<feature type="compositionally biased region" description="Pro residues" evidence="1">
    <location>
        <begin position="134"/>
        <end position="147"/>
    </location>
</feature>
<name>A0A2K2CX86_BRADI</name>
<organism evidence="2">
    <name type="scientific">Brachypodium distachyon</name>
    <name type="common">Purple false brome</name>
    <name type="synonym">Trachynia distachya</name>
    <dbReference type="NCBI Taxonomy" id="15368"/>
    <lineage>
        <taxon>Eukaryota</taxon>
        <taxon>Viridiplantae</taxon>
        <taxon>Streptophyta</taxon>
        <taxon>Embryophyta</taxon>
        <taxon>Tracheophyta</taxon>
        <taxon>Spermatophyta</taxon>
        <taxon>Magnoliopsida</taxon>
        <taxon>Liliopsida</taxon>
        <taxon>Poales</taxon>
        <taxon>Poaceae</taxon>
        <taxon>BOP clade</taxon>
        <taxon>Pooideae</taxon>
        <taxon>Stipodae</taxon>
        <taxon>Brachypodieae</taxon>
        <taxon>Brachypodium</taxon>
    </lineage>
</organism>
<evidence type="ECO:0000313" key="4">
    <source>
        <dbReference type="Proteomes" id="UP000008810"/>
    </source>
</evidence>
<proteinExistence type="predicted"/>
<keyword evidence="4" id="KW-1185">Reference proteome</keyword>
<dbReference type="Gramene" id="PNT66643">
    <property type="protein sequence ID" value="PNT66643"/>
    <property type="gene ID" value="BRADI_3g15112v3"/>
</dbReference>
<feature type="compositionally biased region" description="Low complexity" evidence="1">
    <location>
        <begin position="148"/>
        <end position="162"/>
    </location>
</feature>
<gene>
    <name evidence="2" type="ORF">BRADI_3g15112v3</name>
</gene>
<feature type="compositionally biased region" description="Basic residues" evidence="1">
    <location>
        <begin position="170"/>
        <end position="179"/>
    </location>
</feature>
<dbReference type="EnsemblPlants" id="PNT66643">
    <property type="protein sequence ID" value="PNT66643"/>
    <property type="gene ID" value="BRADI_3g15112v3"/>
</dbReference>
<dbReference type="AlphaFoldDB" id="A0A2K2CX86"/>
<feature type="region of interest" description="Disordered" evidence="1">
    <location>
        <begin position="1"/>
        <end position="52"/>
    </location>
</feature>
<sequence>MVDKFAKWIESDRARPHASRPSRPGRPARAPAPADRWRPPVRGFFPGRKVPRPPRAILLRRRALTTGFPSLRPSFCTPERVLLSPANPSLLPLYSPSLSRCQAARFLAGVRPPAPPSTDCAARPSRPRRRPRPPEPTPTAPPSPPCCAAPSPATPATSASPEDPAPPRPCPRRPPLRLR</sequence>
<evidence type="ECO:0000313" key="3">
    <source>
        <dbReference type="EnsemblPlants" id="PNT66643"/>
    </source>
</evidence>
<protein>
    <submittedName>
        <fullName evidence="2 3">Uncharacterized protein</fullName>
    </submittedName>
</protein>
<reference evidence="2" key="2">
    <citation type="submission" date="2017-06" db="EMBL/GenBank/DDBJ databases">
        <title>WGS assembly of Brachypodium distachyon.</title>
        <authorList>
            <consortium name="The International Brachypodium Initiative"/>
            <person name="Lucas S."/>
            <person name="Harmon-Smith M."/>
            <person name="Lail K."/>
            <person name="Tice H."/>
            <person name="Grimwood J."/>
            <person name="Bruce D."/>
            <person name="Barry K."/>
            <person name="Shu S."/>
            <person name="Lindquist E."/>
            <person name="Wang M."/>
            <person name="Pitluck S."/>
            <person name="Vogel J.P."/>
            <person name="Garvin D.F."/>
            <person name="Mockler T.C."/>
            <person name="Schmutz J."/>
            <person name="Rokhsar D."/>
            <person name="Bevan M.W."/>
        </authorList>
    </citation>
    <scope>NUCLEOTIDE SEQUENCE</scope>
    <source>
        <strain evidence="2">Bd21</strain>
    </source>
</reference>